<dbReference type="Gene3D" id="3.30.430.20">
    <property type="entry name" value="Gnk2 domain, C-X8-C-X2-C motif"/>
    <property type="match status" value="2"/>
</dbReference>
<dbReference type="InterPro" id="IPR000719">
    <property type="entry name" value="Prot_kinase_dom"/>
</dbReference>
<protein>
    <recommendedName>
        <fullName evidence="24">Cysteine-rich receptor-like protein kinase 29</fullName>
    </recommendedName>
</protein>
<evidence type="ECO:0000256" key="2">
    <source>
        <dbReference type="ARBA" id="ARBA00022527"/>
    </source>
</evidence>
<feature type="region of interest" description="Disordered" evidence="18">
    <location>
        <begin position="633"/>
        <end position="659"/>
    </location>
</feature>
<keyword evidence="11 19" id="KW-1133">Transmembrane helix</keyword>
<accession>A0A2Z7BYP9</accession>
<evidence type="ECO:0000313" key="22">
    <source>
        <dbReference type="EMBL" id="KZV37155.1"/>
    </source>
</evidence>
<keyword evidence="6" id="KW-0732">Signal</keyword>
<dbReference type="PANTHER" id="PTHR27002">
    <property type="entry name" value="RECEPTOR-LIKE SERINE/THREONINE-PROTEIN KINASE SD1-8"/>
    <property type="match status" value="1"/>
</dbReference>
<dbReference type="InterPro" id="IPR001245">
    <property type="entry name" value="Ser-Thr/Tyr_kinase_cat_dom"/>
</dbReference>
<evidence type="ECO:0000256" key="11">
    <source>
        <dbReference type="ARBA" id="ARBA00022989"/>
    </source>
</evidence>
<dbReference type="FunFam" id="3.30.430.20:FF:000003">
    <property type="entry name" value="Cysteine-rich RLK (RECEPTOR-like protein kinase) 10"/>
    <property type="match status" value="1"/>
</dbReference>
<keyword evidence="23" id="KW-1185">Reference proteome</keyword>
<keyword evidence="2" id="KW-0723">Serine/threonine-protein kinase</keyword>
<dbReference type="FunFam" id="3.30.430.20:FF:000002">
    <property type="entry name" value="Cysteine-rich receptor-like protein kinase 10"/>
    <property type="match status" value="1"/>
</dbReference>
<dbReference type="EMBL" id="KV003152">
    <property type="protein sequence ID" value="KZV37155.1"/>
    <property type="molecule type" value="Genomic_DNA"/>
</dbReference>
<evidence type="ECO:0000256" key="19">
    <source>
        <dbReference type="SAM" id="Phobius"/>
    </source>
</evidence>
<dbReference type="FunFam" id="1.10.510.10:FF:000129">
    <property type="entry name" value="cysteine-rich receptor-like protein kinase 10"/>
    <property type="match status" value="1"/>
</dbReference>
<keyword evidence="10 17" id="KW-0067">ATP-binding</keyword>
<dbReference type="Pfam" id="PF01657">
    <property type="entry name" value="Stress-antifung"/>
    <property type="match status" value="2"/>
</dbReference>
<evidence type="ECO:0000256" key="6">
    <source>
        <dbReference type="ARBA" id="ARBA00022729"/>
    </source>
</evidence>
<evidence type="ECO:0000259" key="21">
    <source>
        <dbReference type="PROSITE" id="PS51473"/>
    </source>
</evidence>
<dbReference type="SUPFAM" id="SSF56112">
    <property type="entry name" value="Protein kinase-like (PK-like)"/>
    <property type="match status" value="1"/>
</dbReference>
<dbReference type="GO" id="GO:0005524">
    <property type="term" value="F:ATP binding"/>
    <property type="evidence" value="ECO:0007669"/>
    <property type="project" value="UniProtKB-UniRule"/>
</dbReference>
<evidence type="ECO:0000256" key="16">
    <source>
        <dbReference type="ARBA" id="ARBA00047951"/>
    </source>
</evidence>
<evidence type="ECO:0000256" key="12">
    <source>
        <dbReference type="ARBA" id="ARBA00023136"/>
    </source>
</evidence>
<dbReference type="InterPro" id="IPR038408">
    <property type="entry name" value="GNK2_sf"/>
</dbReference>
<dbReference type="GO" id="GO:0004674">
    <property type="term" value="F:protein serine/threonine kinase activity"/>
    <property type="evidence" value="ECO:0007669"/>
    <property type="project" value="UniProtKB-KW"/>
</dbReference>
<dbReference type="PANTHER" id="PTHR27002:SF181">
    <property type="entry name" value="RECEPTOR-LIKE SERINE_THREONINE-PROTEIN KINASE"/>
    <property type="match status" value="1"/>
</dbReference>
<evidence type="ECO:0008006" key="24">
    <source>
        <dbReference type="Google" id="ProtNLM"/>
    </source>
</evidence>
<evidence type="ECO:0000259" key="20">
    <source>
        <dbReference type="PROSITE" id="PS50011"/>
    </source>
</evidence>
<evidence type="ECO:0000256" key="9">
    <source>
        <dbReference type="ARBA" id="ARBA00022777"/>
    </source>
</evidence>
<evidence type="ECO:0000256" key="13">
    <source>
        <dbReference type="ARBA" id="ARBA00023170"/>
    </source>
</evidence>
<comment type="catalytic activity">
    <reaction evidence="15">
        <text>L-seryl-[protein] + ATP = O-phospho-L-seryl-[protein] + ADP + H(+)</text>
        <dbReference type="Rhea" id="RHEA:17989"/>
        <dbReference type="Rhea" id="RHEA-COMP:9863"/>
        <dbReference type="Rhea" id="RHEA-COMP:11604"/>
        <dbReference type="ChEBI" id="CHEBI:15378"/>
        <dbReference type="ChEBI" id="CHEBI:29999"/>
        <dbReference type="ChEBI" id="CHEBI:30616"/>
        <dbReference type="ChEBI" id="CHEBI:83421"/>
        <dbReference type="ChEBI" id="CHEBI:456216"/>
    </reaction>
</comment>
<feature type="binding site" evidence="17">
    <location>
        <position position="358"/>
    </location>
    <ligand>
        <name>ATP</name>
        <dbReference type="ChEBI" id="CHEBI:30616"/>
    </ligand>
</feature>
<keyword evidence="14" id="KW-0325">Glycoprotein</keyword>
<feature type="transmembrane region" description="Helical" evidence="19">
    <location>
        <begin position="270"/>
        <end position="291"/>
    </location>
</feature>
<dbReference type="PROSITE" id="PS51473">
    <property type="entry name" value="GNK2"/>
    <property type="match status" value="2"/>
</dbReference>
<evidence type="ECO:0000256" key="3">
    <source>
        <dbReference type="ARBA" id="ARBA00022553"/>
    </source>
</evidence>
<keyword evidence="3" id="KW-0597">Phosphoprotein</keyword>
<dbReference type="InterPro" id="IPR017441">
    <property type="entry name" value="Protein_kinase_ATP_BS"/>
</dbReference>
<keyword evidence="7" id="KW-0677">Repeat</keyword>
<reference evidence="22 23" key="1">
    <citation type="journal article" date="2015" name="Proc. Natl. Acad. Sci. U.S.A.">
        <title>The resurrection genome of Boea hygrometrica: A blueprint for survival of dehydration.</title>
        <authorList>
            <person name="Xiao L."/>
            <person name="Yang G."/>
            <person name="Zhang L."/>
            <person name="Yang X."/>
            <person name="Zhao S."/>
            <person name="Ji Z."/>
            <person name="Zhou Q."/>
            <person name="Hu M."/>
            <person name="Wang Y."/>
            <person name="Chen M."/>
            <person name="Xu Y."/>
            <person name="Jin H."/>
            <person name="Xiao X."/>
            <person name="Hu G."/>
            <person name="Bao F."/>
            <person name="Hu Y."/>
            <person name="Wan P."/>
            <person name="Li L."/>
            <person name="Deng X."/>
            <person name="Kuang T."/>
            <person name="Xiang C."/>
            <person name="Zhu J.K."/>
            <person name="Oliver M.J."/>
            <person name="He Y."/>
        </authorList>
    </citation>
    <scope>NUCLEOTIDE SEQUENCE [LARGE SCALE GENOMIC DNA]</scope>
    <source>
        <strain evidence="23">cv. XS01</strain>
    </source>
</reference>
<dbReference type="CDD" id="cd23509">
    <property type="entry name" value="Gnk2-like"/>
    <property type="match status" value="2"/>
</dbReference>
<sequence>MYGVEDMMKLVKCRASIFFILTYLFSSATAQFYYCPDTGNYTSNSTYKSNLDALLPSLPQSIDDNGFKNATMGQAPETAYAQVLCRGDIELHTCRSCISNASIDIANWCPNHKQAVLWNELCMLRYSNESTSGILATVDQPVYVWSIQNVSSPDQFMEDLSTLLDNLRGQAADGGSMRKVAAGSRATANFQTVFSLLQCTPDLSPEDCSNCLAIAAASIPRFCDRRRGCRALHPSCNIRYEDTPFYNETRLQELQGPITPGKKDASRTRIIIAVVIPAVVCVTLAVFAGMWSIKRTKKQHVEELESTQDIILAEALQYEFDEIKAATQGFSDANKLGEGGFGVVYKGKLSNGHDIAVKRLSMESRQGDVEFKNEVLLVAKLQHRNLVRLLGFSIEGRERLLVYEFVKNASLDRYIFNPTERLNFNSERRYKIILGIARGLLYLHEESRLKIVHRDLKAGNILLDGEMNPKIADFGMARMFAADESHARTNRIMGTYGYMSPEYAMFGHFSVKSDVFSFGVLVLEIVSGQKNISYQNEDDMEDLLNLAWNSWQEGMPENVIDPVLSASSGNLRDMIRCIHIGLLCVQDNPLDRPTMASVVLMLSSSTISLPVPLEPTHSAINPNFQEHGLREVVTNESPSTRKSTRSSKNGMSITEFYPR</sequence>
<evidence type="ECO:0000256" key="4">
    <source>
        <dbReference type="ARBA" id="ARBA00022679"/>
    </source>
</evidence>
<evidence type="ECO:0000256" key="18">
    <source>
        <dbReference type="SAM" id="MobiDB-lite"/>
    </source>
</evidence>
<keyword evidence="9" id="KW-0418">Kinase</keyword>
<dbReference type="GO" id="GO:0005886">
    <property type="term" value="C:plasma membrane"/>
    <property type="evidence" value="ECO:0007669"/>
    <property type="project" value="TreeGrafter"/>
</dbReference>
<evidence type="ECO:0000256" key="14">
    <source>
        <dbReference type="ARBA" id="ARBA00023180"/>
    </source>
</evidence>
<dbReference type="InterPro" id="IPR011009">
    <property type="entry name" value="Kinase-like_dom_sf"/>
</dbReference>
<dbReference type="AlphaFoldDB" id="A0A2Z7BYP9"/>
<feature type="domain" description="Protein kinase" evidence="20">
    <location>
        <begin position="330"/>
        <end position="607"/>
    </location>
</feature>
<keyword evidence="13" id="KW-0675">Receptor</keyword>
<keyword evidence="4" id="KW-0808">Transferase</keyword>
<dbReference type="PROSITE" id="PS00107">
    <property type="entry name" value="PROTEIN_KINASE_ATP"/>
    <property type="match status" value="1"/>
</dbReference>
<evidence type="ECO:0000256" key="8">
    <source>
        <dbReference type="ARBA" id="ARBA00022741"/>
    </source>
</evidence>
<dbReference type="SMART" id="SM00220">
    <property type="entry name" value="S_TKc"/>
    <property type="match status" value="1"/>
</dbReference>
<dbReference type="PROSITE" id="PS50011">
    <property type="entry name" value="PROTEIN_KINASE_DOM"/>
    <property type="match status" value="1"/>
</dbReference>
<dbReference type="InterPro" id="IPR008271">
    <property type="entry name" value="Ser/Thr_kinase_AS"/>
</dbReference>
<feature type="domain" description="Gnk2-homologous" evidence="21">
    <location>
        <begin position="138"/>
        <end position="245"/>
    </location>
</feature>
<keyword evidence="5 19" id="KW-0812">Transmembrane</keyword>
<dbReference type="Pfam" id="PF07714">
    <property type="entry name" value="PK_Tyr_Ser-Thr"/>
    <property type="match status" value="1"/>
</dbReference>
<dbReference type="FunFam" id="3.30.200.20:FF:000142">
    <property type="entry name" value="Cysteine-rich receptor-like protein kinase 10"/>
    <property type="match status" value="1"/>
</dbReference>
<dbReference type="PROSITE" id="PS00108">
    <property type="entry name" value="PROTEIN_KINASE_ST"/>
    <property type="match status" value="1"/>
</dbReference>
<proteinExistence type="predicted"/>
<dbReference type="CDD" id="cd14066">
    <property type="entry name" value="STKc_IRAK"/>
    <property type="match status" value="1"/>
</dbReference>
<feature type="domain" description="Gnk2-homologous" evidence="21">
    <location>
        <begin position="29"/>
        <end position="131"/>
    </location>
</feature>
<keyword evidence="8 17" id="KW-0547">Nucleotide-binding</keyword>
<evidence type="ECO:0000256" key="15">
    <source>
        <dbReference type="ARBA" id="ARBA00047558"/>
    </source>
</evidence>
<keyword evidence="12 19" id="KW-0472">Membrane</keyword>
<organism evidence="22 23">
    <name type="scientific">Dorcoceras hygrometricum</name>
    <dbReference type="NCBI Taxonomy" id="472368"/>
    <lineage>
        <taxon>Eukaryota</taxon>
        <taxon>Viridiplantae</taxon>
        <taxon>Streptophyta</taxon>
        <taxon>Embryophyta</taxon>
        <taxon>Tracheophyta</taxon>
        <taxon>Spermatophyta</taxon>
        <taxon>Magnoliopsida</taxon>
        <taxon>eudicotyledons</taxon>
        <taxon>Gunneridae</taxon>
        <taxon>Pentapetalae</taxon>
        <taxon>asterids</taxon>
        <taxon>lamiids</taxon>
        <taxon>Lamiales</taxon>
        <taxon>Gesneriaceae</taxon>
        <taxon>Didymocarpoideae</taxon>
        <taxon>Trichosporeae</taxon>
        <taxon>Loxocarpinae</taxon>
        <taxon>Dorcoceras</taxon>
    </lineage>
</organism>
<dbReference type="OrthoDB" id="4062651at2759"/>
<dbReference type="Gene3D" id="1.10.510.10">
    <property type="entry name" value="Transferase(Phosphotransferase) domain 1"/>
    <property type="match status" value="1"/>
</dbReference>
<dbReference type="Proteomes" id="UP000250235">
    <property type="component" value="Unassembled WGS sequence"/>
</dbReference>
<gene>
    <name evidence="22" type="ORF">F511_15075</name>
</gene>
<comment type="catalytic activity">
    <reaction evidence="16">
        <text>L-threonyl-[protein] + ATP = O-phospho-L-threonyl-[protein] + ADP + H(+)</text>
        <dbReference type="Rhea" id="RHEA:46608"/>
        <dbReference type="Rhea" id="RHEA-COMP:11060"/>
        <dbReference type="Rhea" id="RHEA-COMP:11605"/>
        <dbReference type="ChEBI" id="CHEBI:15378"/>
        <dbReference type="ChEBI" id="CHEBI:30013"/>
        <dbReference type="ChEBI" id="CHEBI:30616"/>
        <dbReference type="ChEBI" id="CHEBI:61977"/>
        <dbReference type="ChEBI" id="CHEBI:456216"/>
    </reaction>
</comment>
<comment type="subcellular location">
    <subcellularLocation>
        <location evidence="1">Membrane</location>
        <topology evidence="1">Single-pass membrane protein</topology>
    </subcellularLocation>
</comment>
<dbReference type="GO" id="GO:0006979">
    <property type="term" value="P:response to oxidative stress"/>
    <property type="evidence" value="ECO:0007669"/>
    <property type="project" value="UniProtKB-ARBA"/>
</dbReference>
<evidence type="ECO:0000256" key="10">
    <source>
        <dbReference type="ARBA" id="ARBA00022840"/>
    </source>
</evidence>
<name>A0A2Z7BYP9_9LAMI</name>
<evidence type="ECO:0000256" key="5">
    <source>
        <dbReference type="ARBA" id="ARBA00022692"/>
    </source>
</evidence>
<evidence type="ECO:0000256" key="1">
    <source>
        <dbReference type="ARBA" id="ARBA00004167"/>
    </source>
</evidence>
<evidence type="ECO:0000256" key="17">
    <source>
        <dbReference type="PROSITE-ProRule" id="PRU10141"/>
    </source>
</evidence>
<dbReference type="InterPro" id="IPR002902">
    <property type="entry name" value="GNK2"/>
</dbReference>
<dbReference type="Gene3D" id="3.30.200.20">
    <property type="entry name" value="Phosphorylase Kinase, domain 1"/>
    <property type="match status" value="1"/>
</dbReference>
<evidence type="ECO:0000256" key="7">
    <source>
        <dbReference type="ARBA" id="ARBA00022737"/>
    </source>
</evidence>
<evidence type="ECO:0000313" key="23">
    <source>
        <dbReference type="Proteomes" id="UP000250235"/>
    </source>
</evidence>